<name>A0A853ERH5_9MICO</name>
<keyword evidence="4 7" id="KW-0547">Nucleotide-binding</keyword>
<feature type="compositionally biased region" description="Low complexity" evidence="8">
    <location>
        <begin position="347"/>
        <end position="363"/>
    </location>
</feature>
<dbReference type="CDD" id="cd14014">
    <property type="entry name" value="STKc_PknB_like"/>
    <property type="match status" value="1"/>
</dbReference>
<keyword evidence="3" id="KW-0808">Transferase</keyword>
<dbReference type="GO" id="GO:0004674">
    <property type="term" value="F:protein serine/threonine kinase activity"/>
    <property type="evidence" value="ECO:0007669"/>
    <property type="project" value="UniProtKB-EC"/>
</dbReference>
<keyword evidence="9" id="KW-0812">Transmembrane</keyword>
<keyword evidence="5 11" id="KW-0418">Kinase</keyword>
<dbReference type="PANTHER" id="PTHR43671">
    <property type="entry name" value="SERINE/THREONINE-PROTEIN KINASE NEK"/>
    <property type="match status" value="1"/>
</dbReference>
<evidence type="ECO:0000256" key="2">
    <source>
        <dbReference type="ARBA" id="ARBA00012513"/>
    </source>
</evidence>
<evidence type="ECO:0000256" key="4">
    <source>
        <dbReference type="ARBA" id="ARBA00022741"/>
    </source>
</evidence>
<evidence type="ECO:0000256" key="3">
    <source>
        <dbReference type="ARBA" id="ARBA00022679"/>
    </source>
</evidence>
<evidence type="ECO:0000259" key="10">
    <source>
        <dbReference type="PROSITE" id="PS50011"/>
    </source>
</evidence>
<evidence type="ECO:0000256" key="6">
    <source>
        <dbReference type="ARBA" id="ARBA00022840"/>
    </source>
</evidence>
<feature type="compositionally biased region" description="Low complexity" evidence="8">
    <location>
        <begin position="409"/>
        <end position="420"/>
    </location>
</feature>
<protein>
    <recommendedName>
        <fullName evidence="2">non-specific serine/threonine protein kinase</fullName>
        <ecNumber evidence="2">2.7.11.1</ecNumber>
    </recommendedName>
</protein>
<dbReference type="EC" id="2.7.11.1" evidence="2"/>
<dbReference type="GO" id="GO:0005524">
    <property type="term" value="F:ATP binding"/>
    <property type="evidence" value="ECO:0007669"/>
    <property type="project" value="UniProtKB-UniRule"/>
</dbReference>
<evidence type="ECO:0000256" key="5">
    <source>
        <dbReference type="ARBA" id="ARBA00022777"/>
    </source>
</evidence>
<keyword evidence="9" id="KW-0472">Membrane</keyword>
<organism evidence="11 12">
    <name type="scientific">Sanguibacter inulinus</name>
    <dbReference type="NCBI Taxonomy" id="60922"/>
    <lineage>
        <taxon>Bacteria</taxon>
        <taxon>Bacillati</taxon>
        <taxon>Actinomycetota</taxon>
        <taxon>Actinomycetes</taxon>
        <taxon>Micrococcales</taxon>
        <taxon>Sanguibacteraceae</taxon>
        <taxon>Sanguibacter</taxon>
    </lineage>
</organism>
<feature type="domain" description="Protein kinase" evidence="10">
    <location>
        <begin position="16"/>
        <end position="272"/>
    </location>
</feature>
<comment type="similarity">
    <text evidence="1">Belongs to the protein kinase superfamily. NEK Ser/Thr protein kinase family. NIMA subfamily.</text>
</comment>
<reference evidence="11 12" key="1">
    <citation type="submission" date="2020-07" db="EMBL/GenBank/DDBJ databases">
        <title>MOT database genomes.</title>
        <authorList>
            <person name="Joseph S."/>
            <person name="Aduse-Opoku J."/>
            <person name="Hashim A."/>
            <person name="Wade W."/>
            <person name="Curtis M."/>
        </authorList>
    </citation>
    <scope>NUCLEOTIDE SEQUENCE [LARGE SCALE GENOMIC DNA]</scope>
    <source>
        <strain evidence="11 12">DSM 100099</strain>
    </source>
</reference>
<feature type="compositionally biased region" description="Basic and acidic residues" evidence="8">
    <location>
        <begin position="372"/>
        <end position="383"/>
    </location>
</feature>
<dbReference type="InterPro" id="IPR011009">
    <property type="entry name" value="Kinase-like_dom_sf"/>
</dbReference>
<dbReference type="Gene3D" id="3.30.200.20">
    <property type="entry name" value="Phosphorylase Kinase, domain 1"/>
    <property type="match status" value="1"/>
</dbReference>
<feature type="region of interest" description="Disordered" evidence="8">
    <location>
        <begin position="658"/>
        <end position="709"/>
    </location>
</feature>
<evidence type="ECO:0000313" key="12">
    <source>
        <dbReference type="Proteomes" id="UP000561011"/>
    </source>
</evidence>
<accession>A0A853ERH5</accession>
<dbReference type="PROSITE" id="PS00107">
    <property type="entry name" value="PROTEIN_KINASE_ATP"/>
    <property type="match status" value="1"/>
</dbReference>
<keyword evidence="12" id="KW-1185">Reference proteome</keyword>
<feature type="compositionally biased region" description="Gly residues" evidence="8">
    <location>
        <begin position="328"/>
        <end position="338"/>
    </location>
</feature>
<dbReference type="InterPro" id="IPR000719">
    <property type="entry name" value="Prot_kinase_dom"/>
</dbReference>
<dbReference type="Proteomes" id="UP000561011">
    <property type="component" value="Unassembled WGS sequence"/>
</dbReference>
<evidence type="ECO:0000256" key="1">
    <source>
        <dbReference type="ARBA" id="ARBA00010886"/>
    </source>
</evidence>
<evidence type="ECO:0000256" key="7">
    <source>
        <dbReference type="PROSITE-ProRule" id="PRU10141"/>
    </source>
</evidence>
<evidence type="ECO:0000256" key="8">
    <source>
        <dbReference type="SAM" id="MobiDB-lite"/>
    </source>
</evidence>
<feature type="binding site" evidence="7">
    <location>
        <position position="45"/>
    </location>
    <ligand>
        <name>ATP</name>
        <dbReference type="ChEBI" id="CHEBI:30616"/>
    </ligand>
</feature>
<dbReference type="SMART" id="SM00220">
    <property type="entry name" value="S_TKc"/>
    <property type="match status" value="1"/>
</dbReference>
<dbReference type="RefSeq" id="WP_179912846.1">
    <property type="nucleotide sequence ID" value="NZ_JACBYE010000010.1"/>
</dbReference>
<dbReference type="InterPro" id="IPR050660">
    <property type="entry name" value="NEK_Ser/Thr_kinase"/>
</dbReference>
<keyword evidence="9" id="KW-1133">Transmembrane helix</keyword>
<evidence type="ECO:0000256" key="9">
    <source>
        <dbReference type="SAM" id="Phobius"/>
    </source>
</evidence>
<dbReference type="EMBL" id="JACBYE010000010">
    <property type="protein sequence ID" value="NYS93110.1"/>
    <property type="molecule type" value="Genomic_DNA"/>
</dbReference>
<keyword evidence="6 7" id="KW-0067">ATP-binding</keyword>
<proteinExistence type="inferred from homology"/>
<evidence type="ECO:0000313" key="11">
    <source>
        <dbReference type="EMBL" id="NYS93110.1"/>
    </source>
</evidence>
<feature type="compositionally biased region" description="Low complexity" evidence="8">
    <location>
        <begin position="487"/>
        <end position="519"/>
    </location>
</feature>
<sequence length="768" mass="80383">MSARRQPSVPPKIPGYEFVRLLGMGGFADVFEYRQELPRRSVAVKVLLSGSLDQEAREAFFAEANVMAQLSHHPSIVTVYHADIASDGRPYLVMEYCSRPGLGTRYRMERFTVAEVLRTGIRVASAVEAAHHLGILHRDIKPANILATDFGWPALTDFGIASTLGSSAAATGMSIPWAAPELLAERPTGDARGDVYSLGATIYSLLVGRSPFEVPGRSNSPADLLSRIERSPLPTIDREDVPPGLSAVLARAMAKDPDRRFLSALALAHALQQVERSMHLPVTSIDLSQDILPDSSASRGDLGGPPGDGSRDDQVTRLRPVVSIDPDGGTGGAGGTGGVSSFASQGAPAPSTRAQARAARRTQAPPPPPADEAPRAFDEDATRLRPITTITAQTAVPEPGRDARSWGSTDGVRTTTGGTAARRDDASRGPAQDAAQQHPAGSPGQQPYAASQYADPQYADLRYADPAQAGLGQTGSGPTGPQHDDSLYPSYPSSPSYPSHPSSPSQPQQPYPQQAPSGYAGAPQGAAPTDSRPGDGPAAPWYQGSAPAGHAPAGHGAQPGVPTAAQGYPAPGQQHLPLPRGPQAPLSQQGPLGLPQAPFRPAATAFSPTPAEIRSQHYRKPSSDEEPGRRGPHRGWLVGAGALVVAALVVVGVLTLGRGADENPQAGDDPTSTPTSVEEATVPGPAKLTGVDQGDGSALFTWENPDEKDGDSYVWREVAVDGQGDARRTTVTQVEVPLDETTGVVCIEVSIVRQDGRASTMPVQECSR</sequence>
<gene>
    <name evidence="11" type="ORF">HZZ10_06145</name>
</gene>
<dbReference type="AlphaFoldDB" id="A0A853ERH5"/>
<dbReference type="InterPro" id="IPR017441">
    <property type="entry name" value="Protein_kinase_ATP_BS"/>
</dbReference>
<comment type="caution">
    <text evidence="11">The sequence shown here is derived from an EMBL/GenBank/DDBJ whole genome shotgun (WGS) entry which is preliminary data.</text>
</comment>
<feature type="region of interest" description="Disordered" evidence="8">
    <location>
        <begin position="291"/>
        <end position="633"/>
    </location>
</feature>
<dbReference type="Pfam" id="PF00069">
    <property type="entry name" value="Pkinase"/>
    <property type="match status" value="1"/>
</dbReference>
<dbReference type="Gene3D" id="1.10.510.10">
    <property type="entry name" value="Transferase(Phosphotransferase) domain 1"/>
    <property type="match status" value="1"/>
</dbReference>
<feature type="compositionally biased region" description="Low complexity" evidence="8">
    <location>
        <begin position="543"/>
        <end position="560"/>
    </location>
</feature>
<feature type="transmembrane region" description="Helical" evidence="9">
    <location>
        <begin position="636"/>
        <end position="656"/>
    </location>
</feature>
<dbReference type="SUPFAM" id="SSF56112">
    <property type="entry name" value="Protein kinase-like (PK-like)"/>
    <property type="match status" value="1"/>
</dbReference>
<dbReference type="PANTHER" id="PTHR43671:SF13">
    <property type="entry name" value="SERINE_THREONINE-PROTEIN KINASE NEK2"/>
    <property type="match status" value="1"/>
</dbReference>
<dbReference type="PROSITE" id="PS50011">
    <property type="entry name" value="PROTEIN_KINASE_DOM"/>
    <property type="match status" value="1"/>
</dbReference>